<reference evidence="3 4" key="1">
    <citation type="submission" date="2022-12" db="EMBL/GenBank/DDBJ databases">
        <title>Chromosome-scale assembly of the Ensete ventricosum genome.</title>
        <authorList>
            <person name="Dussert Y."/>
            <person name="Stocks J."/>
            <person name="Wendawek A."/>
            <person name="Woldeyes F."/>
            <person name="Nichols R.A."/>
            <person name="Borrell J.S."/>
        </authorList>
    </citation>
    <scope>NUCLEOTIDE SEQUENCE [LARGE SCALE GENOMIC DNA]</scope>
    <source>
        <strain evidence="4">cv. Maze</strain>
        <tissue evidence="3">Seeds</tissue>
    </source>
</reference>
<keyword evidence="4" id="KW-1185">Reference proteome</keyword>
<dbReference type="Gene3D" id="1.25.40.10">
    <property type="entry name" value="Tetratricopeptide repeat domain"/>
    <property type="match status" value="3"/>
</dbReference>
<dbReference type="NCBIfam" id="TIGR00756">
    <property type="entry name" value="PPR"/>
    <property type="match status" value="3"/>
</dbReference>
<comment type="caution">
    <text evidence="3">The sequence shown here is derived from an EMBL/GenBank/DDBJ whole genome shotgun (WGS) entry which is preliminary data.</text>
</comment>
<dbReference type="Pfam" id="PF13041">
    <property type="entry name" value="PPR_2"/>
    <property type="match status" value="2"/>
</dbReference>
<dbReference type="Pfam" id="PF01535">
    <property type="entry name" value="PPR"/>
    <property type="match status" value="2"/>
</dbReference>
<feature type="repeat" description="PPR" evidence="2">
    <location>
        <begin position="371"/>
        <end position="405"/>
    </location>
</feature>
<evidence type="ECO:0000256" key="1">
    <source>
        <dbReference type="ARBA" id="ARBA00022737"/>
    </source>
</evidence>
<dbReference type="PANTHER" id="PTHR47926">
    <property type="entry name" value="PENTATRICOPEPTIDE REPEAT-CONTAINING PROTEIN"/>
    <property type="match status" value="1"/>
</dbReference>
<dbReference type="SUPFAM" id="SSF48452">
    <property type="entry name" value="TPR-like"/>
    <property type="match status" value="1"/>
</dbReference>
<dbReference type="InterPro" id="IPR002885">
    <property type="entry name" value="PPR_rpt"/>
</dbReference>
<dbReference type="InterPro" id="IPR046960">
    <property type="entry name" value="PPR_At4g14850-like_plant"/>
</dbReference>
<protein>
    <recommendedName>
        <fullName evidence="5">Pentatricopeptide repeat-containing protein</fullName>
    </recommendedName>
</protein>
<sequence>MLLVNSGAVSQLPAAITGTPVAAAAAVLPSSALHRQVKVHQGDAAPHRRPRDPSVVLAFDEKPERAAPDPDVAIIRQRGREGRPLEALALFREALSSGLDEPDDLPVATVLNCCASLGAIRSGREVHGVMIRRTPPKTRPCSFDTSLVSFYAKCGILSQARKLFDQMTERDVVAWTVMLKAYADREGYEMEMMHLFADMLHQGITPNCHTISVVLGSAPLELGEQLHAWIVKLSLDSDPFTGSSLVDVYARNGNLGLAQLVFDRIQLKDVVCYNCLILGYCRTGVIEGLVSLFVEMCLVELAPNQSTFVGLLSGCAFSGFVSLSKQFHAQAIVRGFDLDEVIQGIIVDMYAKCGNIEAARAAFNGASIKQNVAIWNSMICGYGKHGNTGEALRTFNFMVSTLIQPDHITFICLLSACSHSGLVDEGWRLFCLMHDCYGIPAREEHYSCMVDLFGRTGRLNDAYELISRSMFKFTPSLWGALLSACRVHGDANIGEVAARKLFELEPECSGSYVALANIYAAGGRWEEANAIREIMDDRNIRKDTGCSWIEVGGLVHKFRAGSGIRDQNCMEECDEKVQEEGIISSHEQAYHMKSTVGRKDSSMAQILWQKKILMFPYNITVDIFHIHLVLVKQILIFYSSFHPMFKQNL</sequence>
<proteinExistence type="predicted"/>
<accession>A0AAV8Q1W7</accession>
<evidence type="ECO:0000313" key="4">
    <source>
        <dbReference type="Proteomes" id="UP001222027"/>
    </source>
</evidence>
<name>A0AAV8Q1W7_ENSVE</name>
<dbReference type="AlphaFoldDB" id="A0AAV8Q1W7"/>
<evidence type="ECO:0008006" key="5">
    <source>
        <dbReference type="Google" id="ProtNLM"/>
    </source>
</evidence>
<feature type="repeat" description="PPR" evidence="2">
    <location>
        <begin position="406"/>
        <end position="440"/>
    </location>
</feature>
<organism evidence="3 4">
    <name type="scientific">Ensete ventricosum</name>
    <name type="common">Abyssinian banana</name>
    <name type="synonym">Musa ensete</name>
    <dbReference type="NCBI Taxonomy" id="4639"/>
    <lineage>
        <taxon>Eukaryota</taxon>
        <taxon>Viridiplantae</taxon>
        <taxon>Streptophyta</taxon>
        <taxon>Embryophyta</taxon>
        <taxon>Tracheophyta</taxon>
        <taxon>Spermatophyta</taxon>
        <taxon>Magnoliopsida</taxon>
        <taxon>Liliopsida</taxon>
        <taxon>Zingiberales</taxon>
        <taxon>Musaceae</taxon>
        <taxon>Ensete</taxon>
    </lineage>
</organism>
<feature type="repeat" description="PPR" evidence="2">
    <location>
        <begin position="269"/>
        <end position="303"/>
    </location>
</feature>
<keyword evidence="1" id="KW-0677">Repeat</keyword>
<gene>
    <name evidence="3" type="ORF">OPV22_028162</name>
</gene>
<dbReference type="InterPro" id="IPR046848">
    <property type="entry name" value="E_motif"/>
</dbReference>
<dbReference type="Pfam" id="PF20431">
    <property type="entry name" value="E_motif"/>
    <property type="match status" value="1"/>
</dbReference>
<dbReference type="PANTHER" id="PTHR47926:SF500">
    <property type="entry name" value="REPEAT-CONTAINING PROTEIN, PUTATIVE-RELATED"/>
    <property type="match status" value="1"/>
</dbReference>
<feature type="repeat" description="PPR" evidence="2">
    <location>
        <begin position="171"/>
        <end position="206"/>
    </location>
</feature>
<evidence type="ECO:0000256" key="2">
    <source>
        <dbReference type="PROSITE-ProRule" id="PRU00708"/>
    </source>
</evidence>
<dbReference type="GO" id="GO:0009451">
    <property type="term" value="P:RNA modification"/>
    <property type="evidence" value="ECO:0007669"/>
    <property type="project" value="InterPro"/>
</dbReference>
<dbReference type="GO" id="GO:0003723">
    <property type="term" value="F:RNA binding"/>
    <property type="evidence" value="ECO:0007669"/>
    <property type="project" value="InterPro"/>
</dbReference>
<dbReference type="Proteomes" id="UP001222027">
    <property type="component" value="Unassembled WGS sequence"/>
</dbReference>
<dbReference type="EMBL" id="JAQQAF010000008">
    <property type="protein sequence ID" value="KAJ8465610.1"/>
    <property type="molecule type" value="Genomic_DNA"/>
</dbReference>
<dbReference type="FunFam" id="1.25.40.10:FF:000090">
    <property type="entry name" value="Pentatricopeptide repeat-containing protein, chloroplastic"/>
    <property type="match status" value="1"/>
</dbReference>
<dbReference type="InterPro" id="IPR011990">
    <property type="entry name" value="TPR-like_helical_dom_sf"/>
</dbReference>
<dbReference type="PROSITE" id="PS51375">
    <property type="entry name" value="PPR"/>
    <property type="match status" value="4"/>
</dbReference>
<evidence type="ECO:0000313" key="3">
    <source>
        <dbReference type="EMBL" id="KAJ8465610.1"/>
    </source>
</evidence>